<dbReference type="Gene3D" id="3.20.20.70">
    <property type="entry name" value="Aldolase class I"/>
    <property type="match status" value="1"/>
</dbReference>
<gene>
    <name evidence="2" type="ORF">METZ01_LOCUS466578</name>
</gene>
<feature type="non-terminal residue" evidence="2">
    <location>
        <position position="62"/>
    </location>
</feature>
<dbReference type="AlphaFoldDB" id="A0A383B1G2"/>
<name>A0A383B1G2_9ZZZZ</name>
<proteinExistence type="predicted"/>
<dbReference type="SUPFAM" id="SSF51395">
    <property type="entry name" value="FMN-linked oxidoreductases"/>
    <property type="match status" value="1"/>
</dbReference>
<evidence type="ECO:0000313" key="2">
    <source>
        <dbReference type="EMBL" id="SVE13724.1"/>
    </source>
</evidence>
<feature type="domain" description="NADH:flavin oxidoreductase/NADH oxidase N-terminal" evidence="1">
    <location>
        <begin position="9"/>
        <end position="61"/>
    </location>
</feature>
<dbReference type="GO" id="GO:0016491">
    <property type="term" value="F:oxidoreductase activity"/>
    <property type="evidence" value="ECO:0007669"/>
    <property type="project" value="InterPro"/>
</dbReference>
<organism evidence="2">
    <name type="scientific">marine metagenome</name>
    <dbReference type="NCBI Taxonomy" id="408172"/>
    <lineage>
        <taxon>unclassified sequences</taxon>
        <taxon>metagenomes</taxon>
        <taxon>ecological metagenomes</taxon>
    </lineage>
</organism>
<dbReference type="EMBL" id="UINC01196632">
    <property type="protein sequence ID" value="SVE13724.1"/>
    <property type="molecule type" value="Genomic_DNA"/>
</dbReference>
<protein>
    <recommendedName>
        <fullName evidence="1">NADH:flavin oxidoreductase/NADH oxidase N-terminal domain-containing protein</fullName>
    </recommendedName>
</protein>
<dbReference type="InterPro" id="IPR001155">
    <property type="entry name" value="OxRdtase_FMN_N"/>
</dbReference>
<dbReference type="Pfam" id="PF00724">
    <property type="entry name" value="Oxidored_FMN"/>
    <property type="match status" value="1"/>
</dbReference>
<dbReference type="GO" id="GO:0010181">
    <property type="term" value="F:FMN binding"/>
    <property type="evidence" value="ECO:0007669"/>
    <property type="project" value="InterPro"/>
</dbReference>
<reference evidence="2" key="1">
    <citation type="submission" date="2018-05" db="EMBL/GenBank/DDBJ databases">
        <authorList>
            <person name="Lanie J.A."/>
            <person name="Ng W.-L."/>
            <person name="Kazmierczak K.M."/>
            <person name="Andrzejewski T.M."/>
            <person name="Davidsen T.M."/>
            <person name="Wayne K.J."/>
            <person name="Tettelin H."/>
            <person name="Glass J.I."/>
            <person name="Rusch D."/>
            <person name="Podicherti R."/>
            <person name="Tsui H.-C.T."/>
            <person name="Winkler M.E."/>
        </authorList>
    </citation>
    <scope>NUCLEOTIDE SEQUENCE</scope>
</reference>
<evidence type="ECO:0000259" key="1">
    <source>
        <dbReference type="Pfam" id="PF00724"/>
    </source>
</evidence>
<sequence length="62" mass="7053">MRDNRYDLLFEPVQIGPVTAKNRFYQVPHCTGLGRLRPRMLAALRGMKAEGGWGVVCTEWCS</sequence>
<dbReference type="InterPro" id="IPR013785">
    <property type="entry name" value="Aldolase_TIM"/>
</dbReference>
<accession>A0A383B1G2</accession>